<dbReference type="GO" id="GO:0005634">
    <property type="term" value="C:nucleus"/>
    <property type="evidence" value="ECO:0007669"/>
    <property type="project" value="TreeGrafter"/>
</dbReference>
<feature type="domain" description="HAT C-terminal dimerisation" evidence="1">
    <location>
        <begin position="203"/>
        <end position="274"/>
    </location>
</feature>
<evidence type="ECO:0000313" key="2">
    <source>
        <dbReference type="EMBL" id="KAK0134198.1"/>
    </source>
</evidence>
<keyword evidence="3" id="KW-1185">Reference proteome</keyword>
<sequence>MLARLHEQRWAVTAVLSDRTVTKLSEARTLEMTDDNWQTIETMLPVLESLKTATTTLRSEEYISLSMVFPITMRLLDRYLVISADDSTVVSDFKKTVATSLRKRMEPDNTERAGRAALLASALDPRHKHLRFLPLDVQAAVKQQLVIHYDGLAATVHVGEDGGACEEASGMSLEPGPSRKRKKTTLSAFFGEDYAEGEPSDDELERYWADPPVPLTEDPLMWWSGKERSFPKVYMLAMRFLCVPATSVPAERVFSAAGLIVSRLRSRLLPKHVDIGKSKPSPLEDYLKDFLTEYKHLKDNGIVYKGQTYTVNIDALICDAPARAYLKCIKGHASYESCERCIIRGTRVEGRMVFSEQQCTSRTDDRFSRVEYKNHQTDVSPFIAAGIPCVSSFVLDYMHMVCLGVVRRLLIYLTRGPKICLSVRQRDAISQKRIALRKDAE</sequence>
<dbReference type="InterPro" id="IPR052717">
    <property type="entry name" value="Vacuolar_transposase_reg"/>
</dbReference>
<evidence type="ECO:0000259" key="1">
    <source>
        <dbReference type="Pfam" id="PF05699"/>
    </source>
</evidence>
<proteinExistence type="predicted"/>
<comment type="caution">
    <text evidence="2">The sequence shown here is derived from an EMBL/GenBank/DDBJ whole genome shotgun (WGS) entry which is preliminary data.</text>
</comment>
<dbReference type="EMBL" id="JAOPHQ010005727">
    <property type="protein sequence ID" value="KAK0134198.1"/>
    <property type="molecule type" value="Genomic_DNA"/>
</dbReference>
<dbReference type="GO" id="GO:0006357">
    <property type="term" value="P:regulation of transcription by RNA polymerase II"/>
    <property type="evidence" value="ECO:0007669"/>
    <property type="project" value="TreeGrafter"/>
</dbReference>
<protein>
    <submittedName>
        <fullName evidence="2">Zinc finger BED domain-containing protein 1</fullName>
    </submittedName>
</protein>
<gene>
    <name evidence="2" type="primary">ZBED1_191</name>
    <name evidence="2" type="ORF">N1851_030241</name>
</gene>
<dbReference type="InterPro" id="IPR008906">
    <property type="entry name" value="HATC_C_dom"/>
</dbReference>
<name>A0AA47M5Z0_MERPO</name>
<dbReference type="GO" id="GO:0046983">
    <property type="term" value="F:protein dimerization activity"/>
    <property type="evidence" value="ECO:0007669"/>
    <property type="project" value="InterPro"/>
</dbReference>
<dbReference type="Pfam" id="PF05699">
    <property type="entry name" value="Dimer_Tnp_hAT"/>
    <property type="match status" value="1"/>
</dbReference>
<dbReference type="Proteomes" id="UP001174136">
    <property type="component" value="Unassembled WGS sequence"/>
</dbReference>
<dbReference type="SUPFAM" id="SSF53098">
    <property type="entry name" value="Ribonuclease H-like"/>
    <property type="match status" value="1"/>
</dbReference>
<dbReference type="AlphaFoldDB" id="A0AA47M5Z0"/>
<accession>A0AA47M5Z0</accession>
<evidence type="ECO:0000313" key="3">
    <source>
        <dbReference type="Proteomes" id="UP001174136"/>
    </source>
</evidence>
<dbReference type="PANTHER" id="PTHR46169:SF29">
    <property type="entry name" value="DNA REPLICATION-RELATED ELEMENT FACTOR, ISOFORM A"/>
    <property type="match status" value="1"/>
</dbReference>
<reference evidence="2" key="1">
    <citation type="journal article" date="2023" name="Front. Mar. Sci.">
        <title>A new Merluccius polli reference genome to investigate the effects of global change in West African waters.</title>
        <authorList>
            <person name="Mateo J.L."/>
            <person name="Blanco-Fernandez C."/>
            <person name="Garcia-Vazquez E."/>
            <person name="Machado-Schiaffino G."/>
        </authorList>
    </citation>
    <scope>NUCLEOTIDE SEQUENCE</scope>
    <source>
        <strain evidence="2">C29</strain>
        <tissue evidence="2">Fin</tissue>
    </source>
</reference>
<dbReference type="InterPro" id="IPR012337">
    <property type="entry name" value="RNaseH-like_sf"/>
</dbReference>
<dbReference type="PANTHER" id="PTHR46169">
    <property type="entry name" value="DNA REPLICATION-RELATED ELEMENT FACTOR, ISOFORM A"/>
    <property type="match status" value="1"/>
</dbReference>
<organism evidence="2 3">
    <name type="scientific">Merluccius polli</name>
    <name type="common">Benguela hake</name>
    <name type="synonym">Merluccius cadenati</name>
    <dbReference type="NCBI Taxonomy" id="89951"/>
    <lineage>
        <taxon>Eukaryota</taxon>
        <taxon>Metazoa</taxon>
        <taxon>Chordata</taxon>
        <taxon>Craniata</taxon>
        <taxon>Vertebrata</taxon>
        <taxon>Euteleostomi</taxon>
        <taxon>Actinopterygii</taxon>
        <taxon>Neopterygii</taxon>
        <taxon>Teleostei</taxon>
        <taxon>Neoteleostei</taxon>
        <taxon>Acanthomorphata</taxon>
        <taxon>Zeiogadaria</taxon>
        <taxon>Gadariae</taxon>
        <taxon>Gadiformes</taxon>
        <taxon>Gadoidei</taxon>
        <taxon>Merlucciidae</taxon>
        <taxon>Merluccius</taxon>
    </lineage>
</organism>